<dbReference type="EMBL" id="CP034346">
    <property type="protein sequence ID" value="AZS16542.1"/>
    <property type="molecule type" value="Genomic_DNA"/>
</dbReference>
<gene>
    <name evidence="2" type="ORF">EI981_20175</name>
</gene>
<sequence>MIVYSDDKEQNARDVAEVFQKSGIKRPYDDVERIQSMIDHSDIMITAWADGRMVGVARAITDYSYCCYLSDLAVDQEYQKQGIGKELVQRIRTKIGDQCSLILISAPTAVDYYPSLGFERSDKAFLIRRDQ</sequence>
<organism evidence="2 3">
    <name type="scientific">Paenibacillus lutimineralis</name>
    <dbReference type="NCBI Taxonomy" id="2707005"/>
    <lineage>
        <taxon>Bacteria</taxon>
        <taxon>Bacillati</taxon>
        <taxon>Bacillota</taxon>
        <taxon>Bacilli</taxon>
        <taxon>Bacillales</taxon>
        <taxon>Paenibacillaceae</taxon>
        <taxon>Paenibacillus</taxon>
    </lineage>
</organism>
<dbReference type="PANTHER" id="PTHR43233">
    <property type="entry name" value="FAMILY N-ACETYLTRANSFERASE, PUTATIVE (AFU_ORTHOLOGUE AFUA_6G03350)-RELATED"/>
    <property type="match status" value="1"/>
</dbReference>
<reference evidence="3" key="1">
    <citation type="submission" date="2018-12" db="EMBL/GenBank/DDBJ databases">
        <title>Complete genome sequence of Paenibacillus sp. MBLB1234.</title>
        <authorList>
            <person name="Nam Y.-D."/>
            <person name="Kang J."/>
            <person name="Chung W.-H."/>
            <person name="Park Y.S."/>
        </authorList>
    </citation>
    <scope>NUCLEOTIDE SEQUENCE [LARGE SCALE GENOMIC DNA]</scope>
    <source>
        <strain evidence="3">MBLB1234</strain>
    </source>
</reference>
<dbReference type="PROSITE" id="PS51186">
    <property type="entry name" value="GNAT"/>
    <property type="match status" value="1"/>
</dbReference>
<dbReference type="CDD" id="cd04301">
    <property type="entry name" value="NAT_SF"/>
    <property type="match status" value="1"/>
</dbReference>
<dbReference type="OrthoDB" id="9775804at2"/>
<name>A0A3Q9IAK3_9BACL</name>
<dbReference type="AlphaFoldDB" id="A0A3Q9IAK3"/>
<dbReference type="Pfam" id="PF13673">
    <property type="entry name" value="Acetyltransf_10"/>
    <property type="match status" value="1"/>
</dbReference>
<dbReference type="GO" id="GO:0016747">
    <property type="term" value="F:acyltransferase activity, transferring groups other than amino-acyl groups"/>
    <property type="evidence" value="ECO:0007669"/>
    <property type="project" value="InterPro"/>
</dbReference>
<accession>A0A3Q9IAK3</accession>
<dbReference type="Proteomes" id="UP000270678">
    <property type="component" value="Chromosome"/>
</dbReference>
<dbReference type="InterPro" id="IPR000182">
    <property type="entry name" value="GNAT_dom"/>
</dbReference>
<protein>
    <submittedName>
        <fullName evidence="2">GNAT family N-acetyltransferase</fullName>
    </submittedName>
</protein>
<dbReference type="InterPro" id="IPR053144">
    <property type="entry name" value="Acetyltransferase_Butenolide"/>
</dbReference>
<evidence type="ECO:0000259" key="1">
    <source>
        <dbReference type="PROSITE" id="PS51186"/>
    </source>
</evidence>
<dbReference type="RefSeq" id="WP_127001244.1">
    <property type="nucleotide sequence ID" value="NZ_CP034346.1"/>
</dbReference>
<dbReference type="KEGG" id="plut:EI981_20175"/>
<dbReference type="InterPro" id="IPR016181">
    <property type="entry name" value="Acyl_CoA_acyltransferase"/>
</dbReference>
<evidence type="ECO:0000313" key="3">
    <source>
        <dbReference type="Proteomes" id="UP000270678"/>
    </source>
</evidence>
<keyword evidence="2" id="KW-0808">Transferase</keyword>
<feature type="domain" description="N-acetyltransferase" evidence="1">
    <location>
        <begin position="2"/>
        <end position="131"/>
    </location>
</feature>
<keyword evidence="3" id="KW-1185">Reference proteome</keyword>
<evidence type="ECO:0000313" key="2">
    <source>
        <dbReference type="EMBL" id="AZS16542.1"/>
    </source>
</evidence>
<dbReference type="Gene3D" id="3.40.630.30">
    <property type="match status" value="1"/>
</dbReference>
<dbReference type="SUPFAM" id="SSF55729">
    <property type="entry name" value="Acyl-CoA N-acyltransferases (Nat)"/>
    <property type="match status" value="1"/>
</dbReference>
<dbReference type="PANTHER" id="PTHR43233:SF1">
    <property type="entry name" value="FAMILY N-ACETYLTRANSFERASE, PUTATIVE (AFU_ORTHOLOGUE AFUA_6G03350)-RELATED"/>
    <property type="match status" value="1"/>
</dbReference>
<proteinExistence type="predicted"/>